<accession>A0ACB9S1T0</accession>
<evidence type="ECO:0000313" key="2">
    <source>
        <dbReference type="Proteomes" id="UP001057402"/>
    </source>
</evidence>
<organism evidence="1 2">
    <name type="scientific">Melastoma candidum</name>
    <dbReference type="NCBI Taxonomy" id="119954"/>
    <lineage>
        <taxon>Eukaryota</taxon>
        <taxon>Viridiplantae</taxon>
        <taxon>Streptophyta</taxon>
        <taxon>Embryophyta</taxon>
        <taxon>Tracheophyta</taxon>
        <taxon>Spermatophyta</taxon>
        <taxon>Magnoliopsida</taxon>
        <taxon>eudicotyledons</taxon>
        <taxon>Gunneridae</taxon>
        <taxon>Pentapetalae</taxon>
        <taxon>rosids</taxon>
        <taxon>malvids</taxon>
        <taxon>Myrtales</taxon>
        <taxon>Melastomataceae</taxon>
        <taxon>Melastomatoideae</taxon>
        <taxon>Melastomateae</taxon>
        <taxon>Melastoma</taxon>
    </lineage>
</organism>
<evidence type="ECO:0000313" key="1">
    <source>
        <dbReference type="EMBL" id="KAI4382102.1"/>
    </source>
</evidence>
<keyword evidence="2" id="KW-1185">Reference proteome</keyword>
<comment type="caution">
    <text evidence="1">The sequence shown here is derived from an EMBL/GenBank/DDBJ whole genome shotgun (WGS) entry which is preliminary data.</text>
</comment>
<reference evidence="2" key="1">
    <citation type="journal article" date="2023" name="Front. Plant Sci.">
        <title>Chromosomal-level genome assembly of Melastoma candidum provides insights into trichome evolution.</title>
        <authorList>
            <person name="Zhong Y."/>
            <person name="Wu W."/>
            <person name="Sun C."/>
            <person name="Zou P."/>
            <person name="Liu Y."/>
            <person name="Dai S."/>
            <person name="Zhou R."/>
        </authorList>
    </citation>
    <scope>NUCLEOTIDE SEQUENCE [LARGE SCALE GENOMIC DNA]</scope>
</reference>
<protein>
    <submittedName>
        <fullName evidence="1">Uncharacterized protein</fullName>
    </submittedName>
</protein>
<sequence length="216" mass="24428">MDFSLPLERYKSHNLVVHGWPSLVFGERKSWTSINAGVFLIRNCQWSMDFLELWASAGPQGKDYEGWGETLRGTFKDKIFEESDDQSMLIYLILKNEMGSRDKMALDLEVKELRRRHAEKVSEHYGELRHKLLRDAGEGYGKGGLSRPFVTHFTGCQPCSGEPQQEVRGGVLLGRDGEGPELRGQPGSPEVRVRPPGPTEFRRRDGRAVQLPATEA</sequence>
<dbReference type="Proteomes" id="UP001057402">
    <property type="component" value="Chromosome 3"/>
</dbReference>
<dbReference type="EMBL" id="CM042882">
    <property type="protein sequence ID" value="KAI4382102.1"/>
    <property type="molecule type" value="Genomic_DNA"/>
</dbReference>
<name>A0ACB9S1T0_9MYRT</name>
<proteinExistence type="predicted"/>
<gene>
    <name evidence="1" type="ORF">MLD38_008107</name>
</gene>